<evidence type="ECO:0000259" key="5">
    <source>
        <dbReference type="Pfam" id="PF01609"/>
    </source>
</evidence>
<name>A0A1I2G2X2_9BACT</name>
<keyword evidence="3" id="KW-0238">DNA-binding</keyword>
<dbReference type="GO" id="GO:0003677">
    <property type="term" value="F:DNA binding"/>
    <property type="evidence" value="ECO:0007669"/>
    <property type="project" value="UniProtKB-KW"/>
</dbReference>
<dbReference type="RefSeq" id="WP_074964421.1">
    <property type="nucleotide sequence ID" value="NZ_FONA01000046.1"/>
</dbReference>
<keyword evidence="7" id="KW-1185">Reference proteome</keyword>
<dbReference type="PANTHER" id="PTHR33258:SF1">
    <property type="entry name" value="TRANSPOSASE INSL FOR INSERTION SEQUENCE ELEMENT IS186A-RELATED"/>
    <property type="match status" value="1"/>
</dbReference>
<dbReference type="InParanoid" id="A0A1I2G2X2"/>
<evidence type="ECO:0000313" key="6">
    <source>
        <dbReference type="EMBL" id="SFF11320.1"/>
    </source>
</evidence>
<dbReference type="GO" id="GO:0006313">
    <property type="term" value="P:DNA transposition"/>
    <property type="evidence" value="ECO:0007669"/>
    <property type="project" value="InterPro"/>
</dbReference>
<evidence type="ECO:0000256" key="2">
    <source>
        <dbReference type="ARBA" id="ARBA00022578"/>
    </source>
</evidence>
<dbReference type="InterPro" id="IPR047952">
    <property type="entry name" value="Transpos_IS4"/>
</dbReference>
<feature type="domain" description="Transposase IS4-like" evidence="5">
    <location>
        <begin position="91"/>
        <end position="342"/>
    </location>
</feature>
<organism evidence="6 7">
    <name type="scientific">Thermophagus xiamenensis</name>
    <dbReference type="NCBI Taxonomy" id="385682"/>
    <lineage>
        <taxon>Bacteria</taxon>
        <taxon>Pseudomonadati</taxon>
        <taxon>Bacteroidota</taxon>
        <taxon>Bacteroidia</taxon>
        <taxon>Marinilabiliales</taxon>
        <taxon>Marinilabiliaceae</taxon>
        <taxon>Thermophagus</taxon>
    </lineage>
</organism>
<keyword evidence="4" id="KW-0233">DNA recombination</keyword>
<dbReference type="AlphaFoldDB" id="A0A1I2G2X2"/>
<dbReference type="eggNOG" id="COG3385">
    <property type="taxonomic scope" value="Bacteria"/>
</dbReference>
<dbReference type="InterPro" id="IPR002559">
    <property type="entry name" value="Transposase_11"/>
</dbReference>
<dbReference type="NCBIfam" id="NF033592">
    <property type="entry name" value="transpos_IS4_1"/>
    <property type="match status" value="1"/>
</dbReference>
<proteinExistence type="inferred from homology"/>
<evidence type="ECO:0000256" key="1">
    <source>
        <dbReference type="ARBA" id="ARBA00010075"/>
    </source>
</evidence>
<dbReference type="GO" id="GO:0004803">
    <property type="term" value="F:transposase activity"/>
    <property type="evidence" value="ECO:0007669"/>
    <property type="project" value="InterPro"/>
</dbReference>
<sequence>MSKSNGFIKRLRKIRPIPLIEAVLFSNEDPSKVSLNDIAMYLNFKFGIKLTRQAIKKRFNKNATNFLKQVLEGLLHSNLEDKVPVFSHSCFERITIKDSTCNQLPDHFKSVYPGSGGSGSKSAVRIQFEYDLKNLKVLELSVSPFNHQDLHNSKETISGVRKNDLVLRDLGYISLEVLKMIDASEAWYISRLNPNISKVYDAATGKLLDFAKTEQYMRRNNLSLIEKEVLLGDEKYKTRLVLELVPDEVKAGRIRNAEKYAKRKSRQIAKQRKAKFGLNLFLTNCPSKMIAAGEVRRIYGIRWQIEMIFKAWKQNIQFHKIKKMSIDRYEFLLYSKLIVIMLQWKFYQIMDIISYAKNKRRVSLLKIYKAFGLIKEKFISLLRGDKESARDIIKRLLDACNSYILHDDRKGRINWRSAQII</sequence>
<dbReference type="SUPFAM" id="SSF53098">
    <property type="entry name" value="Ribonuclease H-like"/>
    <property type="match status" value="1"/>
</dbReference>
<keyword evidence="2" id="KW-0815">Transposition</keyword>
<dbReference type="Pfam" id="PF01609">
    <property type="entry name" value="DDE_Tnp_1"/>
    <property type="match status" value="1"/>
</dbReference>
<dbReference type="Proteomes" id="UP000181976">
    <property type="component" value="Unassembled WGS sequence"/>
</dbReference>
<accession>A0A1I2G2X2</accession>
<comment type="similarity">
    <text evidence="1">Belongs to the transposase 11 family.</text>
</comment>
<dbReference type="PANTHER" id="PTHR33258">
    <property type="entry name" value="TRANSPOSASE INSL FOR INSERTION SEQUENCE ELEMENT IS186A-RELATED"/>
    <property type="match status" value="1"/>
</dbReference>
<dbReference type="EMBL" id="FONA01000046">
    <property type="protein sequence ID" value="SFF11320.1"/>
    <property type="molecule type" value="Genomic_DNA"/>
</dbReference>
<protein>
    <submittedName>
        <fullName evidence="6">Transposase, IS4 family</fullName>
    </submittedName>
</protein>
<evidence type="ECO:0000313" key="7">
    <source>
        <dbReference type="Proteomes" id="UP000181976"/>
    </source>
</evidence>
<reference evidence="6 7" key="1">
    <citation type="submission" date="2016-10" db="EMBL/GenBank/DDBJ databases">
        <authorList>
            <person name="de Groot N.N."/>
        </authorList>
    </citation>
    <scope>NUCLEOTIDE SEQUENCE [LARGE SCALE GENOMIC DNA]</scope>
    <source>
        <strain evidence="6 7">DSM 19012</strain>
    </source>
</reference>
<evidence type="ECO:0000256" key="3">
    <source>
        <dbReference type="ARBA" id="ARBA00023125"/>
    </source>
</evidence>
<gene>
    <name evidence="6" type="ORF">SAMN05444380_1462</name>
</gene>
<evidence type="ECO:0000256" key="4">
    <source>
        <dbReference type="ARBA" id="ARBA00023172"/>
    </source>
</evidence>
<dbReference type="InterPro" id="IPR012337">
    <property type="entry name" value="RNaseH-like_sf"/>
</dbReference>